<dbReference type="AlphaFoldDB" id="A0A0G4HZP3"/>
<organism evidence="1">
    <name type="scientific">Chromera velia CCMP2878</name>
    <dbReference type="NCBI Taxonomy" id="1169474"/>
    <lineage>
        <taxon>Eukaryota</taxon>
        <taxon>Sar</taxon>
        <taxon>Alveolata</taxon>
        <taxon>Colpodellida</taxon>
        <taxon>Chromeraceae</taxon>
        <taxon>Chromera</taxon>
    </lineage>
</organism>
<proteinExistence type="predicted"/>
<name>A0A0G4HZP3_9ALVE</name>
<protein>
    <submittedName>
        <fullName evidence="1">Uncharacterized protein</fullName>
    </submittedName>
</protein>
<accession>A0A0G4HZP3</accession>
<dbReference type="PhylomeDB" id="A0A0G4HZP3"/>
<sequence length="162" mass="18478">MAEGQNTCCLVMTPIRPATFGGQIEGPPQPKMVYATGERSDDEWIHRPSGIMYHIEGCECSEGRDRDGKEEDEFANSLKRRQIERPIQTGIKSCMPGPRRVEKEEELTEQQIAEIKSAFATRQAEKEEEMESKKEEVEETTWGALLHKLREVEVNPTLGRSR</sequence>
<evidence type="ECO:0000313" key="1">
    <source>
        <dbReference type="EMBL" id="CEM50054.1"/>
    </source>
</evidence>
<dbReference type="VEuPathDB" id="CryptoDB:Cvel_9768"/>
<reference evidence="1" key="1">
    <citation type="submission" date="2014-11" db="EMBL/GenBank/DDBJ databases">
        <authorList>
            <person name="Otto D Thomas"/>
            <person name="Naeem Raeece"/>
        </authorList>
    </citation>
    <scope>NUCLEOTIDE SEQUENCE</scope>
</reference>
<dbReference type="EMBL" id="CDMZ01004536">
    <property type="protein sequence ID" value="CEM50054.1"/>
    <property type="molecule type" value="Genomic_DNA"/>
</dbReference>
<gene>
    <name evidence="1" type="ORF">Cvel_9768</name>
</gene>